<gene>
    <name evidence="1" type="ORF">COV60_02235</name>
</gene>
<dbReference type="AlphaFoldDB" id="A0A2H0N2G7"/>
<protein>
    <submittedName>
        <fullName evidence="1">Uncharacterized protein</fullName>
    </submittedName>
</protein>
<dbReference type="EMBL" id="PCWM01000053">
    <property type="protein sequence ID" value="PIR03080.1"/>
    <property type="molecule type" value="Genomic_DNA"/>
</dbReference>
<evidence type="ECO:0000313" key="2">
    <source>
        <dbReference type="Proteomes" id="UP000229782"/>
    </source>
</evidence>
<proteinExistence type="predicted"/>
<dbReference type="Proteomes" id="UP000229782">
    <property type="component" value="Unassembled WGS sequence"/>
</dbReference>
<comment type="caution">
    <text evidence="1">The sequence shown here is derived from an EMBL/GenBank/DDBJ whole genome shotgun (WGS) entry which is preliminary data.</text>
</comment>
<sequence length="71" mass="8259">MRYGVKKLPDIRAPNKTIGETLYKLLRSLNGTEQSFASTTRPRIIDKRVIKTEHQIIIQQTMYHSISNRSD</sequence>
<reference evidence="1 2" key="1">
    <citation type="submission" date="2017-09" db="EMBL/GenBank/DDBJ databases">
        <title>Depth-based differentiation of microbial function through sediment-hosted aquifers and enrichment of novel symbionts in the deep terrestrial subsurface.</title>
        <authorList>
            <person name="Probst A.J."/>
            <person name="Ladd B."/>
            <person name="Jarett J.K."/>
            <person name="Geller-Mcgrath D.E."/>
            <person name="Sieber C.M."/>
            <person name="Emerson J.B."/>
            <person name="Anantharaman K."/>
            <person name="Thomas B.C."/>
            <person name="Malmstrom R."/>
            <person name="Stieglmeier M."/>
            <person name="Klingl A."/>
            <person name="Woyke T."/>
            <person name="Ryan C.M."/>
            <person name="Banfield J.F."/>
        </authorList>
    </citation>
    <scope>NUCLEOTIDE SEQUENCE [LARGE SCALE GENOMIC DNA]</scope>
    <source>
        <strain evidence="1">CG11_big_fil_rev_8_21_14_0_20_43_7</strain>
    </source>
</reference>
<name>A0A2H0N2G7_9BACT</name>
<organism evidence="1 2">
    <name type="scientific">Candidatus Magasanikbacteria bacterium CG11_big_fil_rev_8_21_14_0_20_43_7</name>
    <dbReference type="NCBI Taxonomy" id="1974654"/>
    <lineage>
        <taxon>Bacteria</taxon>
        <taxon>Candidatus Magasanikiibacteriota</taxon>
    </lineage>
</organism>
<evidence type="ECO:0000313" key="1">
    <source>
        <dbReference type="EMBL" id="PIR03080.1"/>
    </source>
</evidence>
<accession>A0A2H0N2G7</accession>